<dbReference type="SUPFAM" id="SSF52172">
    <property type="entry name" value="CheY-like"/>
    <property type="match status" value="1"/>
</dbReference>
<evidence type="ECO:0000256" key="1">
    <source>
        <dbReference type="ARBA" id="ARBA00023125"/>
    </source>
</evidence>
<feature type="DNA-binding region" description="OmpR/PhoB-type" evidence="3">
    <location>
        <begin position="129"/>
        <end position="231"/>
    </location>
</feature>
<feature type="modified residue" description="4-aspartylphosphate" evidence="2">
    <location>
        <position position="56"/>
    </location>
</feature>
<dbReference type="EMBL" id="JAVDRD010000004">
    <property type="protein sequence ID" value="MDR6510989.1"/>
    <property type="molecule type" value="Genomic_DNA"/>
</dbReference>
<dbReference type="Proteomes" id="UP001184150">
    <property type="component" value="Unassembled WGS sequence"/>
</dbReference>
<dbReference type="SMART" id="SM00448">
    <property type="entry name" value="REC"/>
    <property type="match status" value="1"/>
</dbReference>
<dbReference type="CDD" id="cd17574">
    <property type="entry name" value="REC_OmpR"/>
    <property type="match status" value="1"/>
</dbReference>
<dbReference type="Gene3D" id="1.10.10.10">
    <property type="entry name" value="Winged helix-like DNA-binding domain superfamily/Winged helix DNA-binding domain"/>
    <property type="match status" value="1"/>
</dbReference>
<name>A0ABU1MKY7_9SPHN</name>
<evidence type="ECO:0000259" key="4">
    <source>
        <dbReference type="PROSITE" id="PS50110"/>
    </source>
</evidence>
<keyword evidence="1 3" id="KW-0238">DNA-binding</keyword>
<evidence type="ECO:0000313" key="6">
    <source>
        <dbReference type="EMBL" id="MDR6510989.1"/>
    </source>
</evidence>
<dbReference type="InterPro" id="IPR039420">
    <property type="entry name" value="WalR-like"/>
</dbReference>
<evidence type="ECO:0000256" key="3">
    <source>
        <dbReference type="PROSITE-ProRule" id="PRU01091"/>
    </source>
</evidence>
<dbReference type="InterPro" id="IPR036388">
    <property type="entry name" value="WH-like_DNA-bd_sf"/>
</dbReference>
<dbReference type="InterPro" id="IPR016032">
    <property type="entry name" value="Sig_transdc_resp-reg_C-effctor"/>
</dbReference>
<dbReference type="PROSITE" id="PS51755">
    <property type="entry name" value="OMPR_PHOB"/>
    <property type="match status" value="1"/>
</dbReference>
<dbReference type="RefSeq" id="WP_082350005.1">
    <property type="nucleotide sequence ID" value="NZ_CP140001.1"/>
</dbReference>
<accession>A0ABU1MKY7</accession>
<feature type="domain" description="OmpR/PhoB-type" evidence="5">
    <location>
        <begin position="129"/>
        <end position="231"/>
    </location>
</feature>
<evidence type="ECO:0000259" key="5">
    <source>
        <dbReference type="PROSITE" id="PS51755"/>
    </source>
</evidence>
<dbReference type="Gene3D" id="6.10.250.690">
    <property type="match status" value="1"/>
</dbReference>
<gene>
    <name evidence="6" type="ORF">J2792_001861</name>
</gene>
<dbReference type="Pfam" id="PF00072">
    <property type="entry name" value="Response_reg"/>
    <property type="match status" value="1"/>
</dbReference>
<dbReference type="InterPro" id="IPR001789">
    <property type="entry name" value="Sig_transdc_resp-reg_receiver"/>
</dbReference>
<dbReference type="PANTHER" id="PTHR48111">
    <property type="entry name" value="REGULATOR OF RPOS"/>
    <property type="match status" value="1"/>
</dbReference>
<protein>
    <submittedName>
        <fullName evidence="6">Two-component system response regulator AdeR</fullName>
    </submittedName>
</protein>
<dbReference type="PANTHER" id="PTHR48111:SF59">
    <property type="entry name" value="TRANSCRIPTIONAL REGULATORY PROTEIN BAER"/>
    <property type="match status" value="1"/>
</dbReference>
<dbReference type="SUPFAM" id="SSF46894">
    <property type="entry name" value="C-terminal effector domain of the bipartite response regulators"/>
    <property type="match status" value="1"/>
</dbReference>
<comment type="caution">
    <text evidence="6">The sequence shown here is derived from an EMBL/GenBank/DDBJ whole genome shotgun (WGS) entry which is preliminary data.</text>
</comment>
<dbReference type="CDD" id="cd00383">
    <property type="entry name" value="trans_reg_C"/>
    <property type="match status" value="1"/>
</dbReference>
<keyword evidence="7" id="KW-1185">Reference proteome</keyword>
<dbReference type="PROSITE" id="PS50110">
    <property type="entry name" value="RESPONSE_REGULATORY"/>
    <property type="match status" value="1"/>
</dbReference>
<reference evidence="6 7" key="1">
    <citation type="submission" date="2023-07" db="EMBL/GenBank/DDBJ databases">
        <title>Sorghum-associated microbial communities from plants grown in Nebraska, USA.</title>
        <authorList>
            <person name="Schachtman D."/>
        </authorList>
    </citation>
    <scope>NUCLEOTIDE SEQUENCE [LARGE SCALE GENOMIC DNA]</scope>
    <source>
        <strain evidence="6 7">DS1027</strain>
    </source>
</reference>
<dbReference type="Gene3D" id="3.40.50.2300">
    <property type="match status" value="1"/>
</dbReference>
<organism evidence="6 7">
    <name type="scientific">Novosphingobium capsulatum</name>
    <dbReference type="NCBI Taxonomy" id="13688"/>
    <lineage>
        <taxon>Bacteria</taxon>
        <taxon>Pseudomonadati</taxon>
        <taxon>Pseudomonadota</taxon>
        <taxon>Alphaproteobacteria</taxon>
        <taxon>Sphingomonadales</taxon>
        <taxon>Sphingomonadaceae</taxon>
        <taxon>Novosphingobium</taxon>
    </lineage>
</organism>
<feature type="domain" description="Response regulatory" evidence="4">
    <location>
        <begin position="7"/>
        <end position="120"/>
    </location>
</feature>
<proteinExistence type="predicted"/>
<sequence>MTESGPLVLVVEDEQKIADIIRAYFEREGYRVVRAADGEEGVQNHYRLAPDLVILDVKLPKLDGFQALARMRAHSDTPIIMVTALGEDYERLAGLRIGADDYVVKPFNPAELVARSAAVLRRARSQSVPQRLRIGVIEIDCDAHLVSVSAGEGPRRLIETTITQFRLLEYLARASPRVVGRGALLDACLPEGEALERTVDSHLSKLRRKLEMAGAGDVLESVRGVGYRLSAR</sequence>
<dbReference type="SMART" id="SM00862">
    <property type="entry name" value="Trans_reg_C"/>
    <property type="match status" value="1"/>
</dbReference>
<keyword evidence="2" id="KW-0597">Phosphoprotein</keyword>
<evidence type="ECO:0000256" key="2">
    <source>
        <dbReference type="PROSITE-ProRule" id="PRU00169"/>
    </source>
</evidence>
<dbReference type="Pfam" id="PF00486">
    <property type="entry name" value="Trans_reg_C"/>
    <property type="match status" value="1"/>
</dbReference>
<dbReference type="InterPro" id="IPR001867">
    <property type="entry name" value="OmpR/PhoB-type_DNA-bd"/>
</dbReference>
<evidence type="ECO:0000313" key="7">
    <source>
        <dbReference type="Proteomes" id="UP001184150"/>
    </source>
</evidence>
<dbReference type="InterPro" id="IPR011006">
    <property type="entry name" value="CheY-like_superfamily"/>
</dbReference>